<dbReference type="Gene3D" id="2.40.160.10">
    <property type="entry name" value="Porin"/>
    <property type="match status" value="1"/>
</dbReference>
<gene>
    <name evidence="2" type="ORF">F9Y85_12070</name>
    <name evidence="3" type="ORF">R5H13_18285</name>
</gene>
<feature type="chain" id="PRO_5034021258" evidence="1">
    <location>
        <begin position="20"/>
        <end position="409"/>
    </location>
</feature>
<accession>A0A8I2KQL3</accession>
<keyword evidence="5" id="KW-1185">Reference proteome</keyword>
<dbReference type="AlphaFoldDB" id="A0A8I2KQL3"/>
<sequence>MKPVAAMSLIAVTACPVLAQQDEALASKVAKLEAKLKELQSNKSLNLEFGGRVQLDFNHFSGAYSADNEGNAASDFFPRRIRTYVESEQGDWEHKLLLDFAEGDAEIVTVRVRYTGWNNGPRFQFGKLREDITLNALTSSKHINTIERSSIADTFSPYFRWGVSAYQYFKDSGFRYALGVYKNDAFGASGRDQDDRLALAYSGRLTWSQHTPGKTLHLGGWGSYRDMGGATLGNRLARGEVREAKVRLVDYAAGGDVVALDSMSQAGLELAYQHNAFMLEAEYATRNLDTLDPTSALDGGDISGYHLSLSYFLTGEHKQYSAGSAVFKQPKGVKNAWELVARISSMDAENANQGTQVDAYTLGSTYYHSSSLKFMANLVYADVSGAGSTALVGDEDSGFGFAARLQYLF</sequence>
<dbReference type="RefSeq" id="WP_130127196.1">
    <property type="nucleotide sequence ID" value="NZ_CBCSDF010000016.1"/>
</dbReference>
<dbReference type="EMBL" id="CP137578">
    <property type="protein sequence ID" value="WOX30541.1"/>
    <property type="molecule type" value="Genomic_DNA"/>
</dbReference>
<dbReference type="Proteomes" id="UP001304419">
    <property type="component" value="Chromosome 1"/>
</dbReference>
<feature type="signal peptide" evidence="1">
    <location>
        <begin position="1"/>
        <end position="19"/>
    </location>
</feature>
<dbReference type="Pfam" id="PF07396">
    <property type="entry name" value="Porin_O_P"/>
    <property type="match status" value="1"/>
</dbReference>
<organism evidence="2 4">
    <name type="scientific">Pseudoalteromonas maricaloris</name>
    <dbReference type="NCBI Taxonomy" id="184924"/>
    <lineage>
        <taxon>Bacteria</taxon>
        <taxon>Pseudomonadati</taxon>
        <taxon>Pseudomonadota</taxon>
        <taxon>Gammaproteobacteria</taxon>
        <taxon>Alteromonadales</taxon>
        <taxon>Pseudoalteromonadaceae</taxon>
        <taxon>Pseudoalteromonas</taxon>
    </lineage>
</organism>
<name>A0A8I2KQL3_9GAMM</name>
<dbReference type="PROSITE" id="PS51257">
    <property type="entry name" value="PROKAR_LIPOPROTEIN"/>
    <property type="match status" value="1"/>
</dbReference>
<evidence type="ECO:0000313" key="5">
    <source>
        <dbReference type="Proteomes" id="UP001304419"/>
    </source>
</evidence>
<dbReference type="EMBL" id="WEIA01000006">
    <property type="protein sequence ID" value="NLR22043.1"/>
    <property type="molecule type" value="Genomic_DNA"/>
</dbReference>
<reference evidence="3 5" key="2">
    <citation type="submission" date="2023-10" db="EMBL/GenBank/DDBJ databases">
        <title>To unveil natural product biosynthetic capacity in Pseudoalteromonas.</title>
        <authorList>
            <person name="Wang J."/>
        </authorList>
    </citation>
    <scope>NUCLEOTIDE SEQUENCE [LARGE SCALE GENOMIC DNA]</scope>
    <source>
        <strain evidence="3 5">DSM 15914</strain>
    </source>
</reference>
<dbReference type="Proteomes" id="UP000646877">
    <property type="component" value="Unassembled WGS sequence"/>
</dbReference>
<evidence type="ECO:0000313" key="4">
    <source>
        <dbReference type="Proteomes" id="UP000646877"/>
    </source>
</evidence>
<evidence type="ECO:0000313" key="3">
    <source>
        <dbReference type="EMBL" id="WOX30541.1"/>
    </source>
</evidence>
<evidence type="ECO:0000256" key="1">
    <source>
        <dbReference type="SAM" id="SignalP"/>
    </source>
</evidence>
<dbReference type="SUPFAM" id="SSF56935">
    <property type="entry name" value="Porins"/>
    <property type="match status" value="1"/>
</dbReference>
<reference evidence="2" key="1">
    <citation type="submission" date="2019-10" db="EMBL/GenBank/DDBJ databases">
        <authorList>
            <person name="Paulsen S."/>
        </authorList>
    </citation>
    <scope>NUCLEOTIDE SEQUENCE</scope>
    <source>
        <strain evidence="2">LMG 19692</strain>
    </source>
</reference>
<evidence type="ECO:0000313" key="2">
    <source>
        <dbReference type="EMBL" id="NLR22043.1"/>
    </source>
</evidence>
<protein>
    <submittedName>
        <fullName evidence="2">Porin</fullName>
    </submittedName>
</protein>
<dbReference type="InterPro" id="IPR010870">
    <property type="entry name" value="Porin_O/P"/>
</dbReference>
<proteinExistence type="predicted"/>
<keyword evidence="1" id="KW-0732">Signal</keyword>
<dbReference type="InterPro" id="IPR023614">
    <property type="entry name" value="Porin_dom_sf"/>
</dbReference>